<reference evidence="1 2" key="1">
    <citation type="submission" date="2014-12" db="EMBL/GenBank/DDBJ databases">
        <title>16Stimator: statistical estimation of ribosomal gene copy numbers from draft genome assemblies.</title>
        <authorList>
            <person name="Perisin M.A."/>
            <person name="Vetter M."/>
            <person name="Gilbert J.A."/>
            <person name="Bergelson J."/>
        </authorList>
    </citation>
    <scope>NUCLEOTIDE SEQUENCE [LARGE SCALE GENOMIC DNA]</scope>
    <source>
        <strain evidence="1 2">MEP34</strain>
    </source>
</reference>
<dbReference type="EMBL" id="JXQY01000012">
    <property type="protein sequence ID" value="KIP94528.1"/>
    <property type="molecule type" value="Genomic_DNA"/>
</dbReference>
<proteinExistence type="predicted"/>
<protein>
    <submittedName>
        <fullName evidence="1">Uncharacterized protein</fullName>
    </submittedName>
</protein>
<sequence length="65" mass="7164">MVLDDGASSSPAARGVHLERIQTTRQVMLDAPLRETEQLLGGRGWVEVARQQMQATAKTEEGLSW</sequence>
<comment type="caution">
    <text evidence="1">The sequence shown here is derived from an EMBL/GenBank/DDBJ whole genome shotgun (WGS) entry which is preliminary data.</text>
</comment>
<organism evidence="1 2">
    <name type="scientific">Pseudomonas fluorescens</name>
    <dbReference type="NCBI Taxonomy" id="294"/>
    <lineage>
        <taxon>Bacteria</taxon>
        <taxon>Pseudomonadati</taxon>
        <taxon>Pseudomonadota</taxon>
        <taxon>Gammaproteobacteria</taxon>
        <taxon>Pseudomonadales</taxon>
        <taxon>Pseudomonadaceae</taxon>
        <taxon>Pseudomonas</taxon>
    </lineage>
</organism>
<evidence type="ECO:0000313" key="2">
    <source>
        <dbReference type="Proteomes" id="UP000032086"/>
    </source>
</evidence>
<gene>
    <name evidence="1" type="ORF">RU10_09290</name>
</gene>
<dbReference type="Proteomes" id="UP000032086">
    <property type="component" value="Unassembled WGS sequence"/>
</dbReference>
<dbReference type="AlphaFoldDB" id="A0AAE2AXH8"/>
<evidence type="ECO:0000313" key="1">
    <source>
        <dbReference type="EMBL" id="KIP94528.1"/>
    </source>
</evidence>
<name>A0AAE2AXH8_PSEFL</name>
<accession>A0AAE2AXH8</accession>